<dbReference type="Gene3D" id="3.40.50.10230">
    <property type="entry name" value="Cobalamin biosynthesis CobH/CbiC, precorrin-8X methylmutase"/>
    <property type="match status" value="1"/>
</dbReference>
<dbReference type="InterPro" id="IPR036588">
    <property type="entry name" value="CobH/CbiC_sf"/>
</dbReference>
<comment type="pathway">
    <text evidence="1">Cofactor biosynthesis; adenosylcobalamin biosynthesis.</text>
</comment>
<evidence type="ECO:0000256" key="2">
    <source>
        <dbReference type="ARBA" id="ARBA00009774"/>
    </source>
</evidence>
<evidence type="ECO:0000313" key="6">
    <source>
        <dbReference type="EMBL" id="MDG2992240.1"/>
    </source>
</evidence>
<dbReference type="RefSeq" id="WP_277868161.1">
    <property type="nucleotide sequence ID" value="NZ_JAKKUT010000008.1"/>
</dbReference>
<reference evidence="6" key="1">
    <citation type="journal article" date="2022" name="Genome Biol. Evol.">
        <title>A New Gene Family Diagnostic for Intracellular Biomineralization of Amorphous Ca Carbonates by Cyanobacteria.</title>
        <authorList>
            <person name="Benzerara K."/>
            <person name="Duprat E."/>
            <person name="Bitard-Feildel T."/>
            <person name="Caumes G."/>
            <person name="Cassier-Chauvat C."/>
            <person name="Chauvat F."/>
            <person name="Dezi M."/>
            <person name="Diop S.I."/>
            <person name="Gaschignard G."/>
            <person name="Gorgen S."/>
            <person name="Gugger M."/>
            <person name="Lopez-Garcia P."/>
            <person name="Millet M."/>
            <person name="Skouri-Panet F."/>
            <person name="Moreira D."/>
            <person name="Callebaut I."/>
        </authorList>
    </citation>
    <scope>NUCLEOTIDE SEQUENCE</scope>
    <source>
        <strain evidence="6">G9</strain>
    </source>
</reference>
<dbReference type="PANTHER" id="PTHR43588">
    <property type="entry name" value="COBALT-PRECORRIN-8 METHYLMUTASE"/>
    <property type="match status" value="1"/>
</dbReference>
<dbReference type="PANTHER" id="PTHR43588:SF1">
    <property type="entry name" value="COBALT-PRECORRIN-8 METHYLMUTASE"/>
    <property type="match status" value="1"/>
</dbReference>
<sequence length="206" mass="21976">MAPQPHPILQESFAIIDREMGPHPFTLAEYAILRRVIHSTADFDYKHHIYFSPGAIAQICGALAAQVPIITDVSMVTVGIQTLVNQTFANPILTAVNQVTVAAPGKTRTETGLLACHDRYPQGLYVIGNAPTALLALCDRLKTCAIQPAGVIAVPVGFVSVVESKVAIAQWQGPQIRIEGRKGGSAVAAAIVNALLVLAWEQYGND</sequence>
<comment type="similarity">
    <text evidence="2">Belongs to the CobH/CbiC family.</text>
</comment>
<gene>
    <name evidence="6" type="ORF">L3556_15075</name>
</gene>
<keyword evidence="4" id="KW-0413">Isomerase</keyword>
<dbReference type="NCBIfam" id="NF004620">
    <property type="entry name" value="PRK05954.1"/>
    <property type="match status" value="1"/>
</dbReference>
<organism evidence="6 7">
    <name type="scientific">Candidatus Synechococcus calcipolaris G9</name>
    <dbReference type="NCBI Taxonomy" id="1497997"/>
    <lineage>
        <taxon>Bacteria</taxon>
        <taxon>Bacillati</taxon>
        <taxon>Cyanobacteriota</taxon>
        <taxon>Cyanophyceae</taxon>
        <taxon>Synechococcales</taxon>
        <taxon>Synechococcaceae</taxon>
        <taxon>Synechococcus</taxon>
    </lineage>
</organism>
<evidence type="ECO:0000256" key="1">
    <source>
        <dbReference type="ARBA" id="ARBA00004953"/>
    </source>
</evidence>
<dbReference type="EMBL" id="JAKKUT010000008">
    <property type="protein sequence ID" value="MDG2992240.1"/>
    <property type="molecule type" value="Genomic_DNA"/>
</dbReference>
<keyword evidence="7" id="KW-1185">Reference proteome</keyword>
<evidence type="ECO:0000256" key="4">
    <source>
        <dbReference type="ARBA" id="ARBA00023235"/>
    </source>
</evidence>
<accession>A0ABT6F358</accession>
<evidence type="ECO:0000256" key="3">
    <source>
        <dbReference type="ARBA" id="ARBA00022573"/>
    </source>
</evidence>
<proteinExistence type="inferred from homology"/>
<dbReference type="InterPro" id="IPR003722">
    <property type="entry name" value="Cbl_synth_CobH/CbiC"/>
</dbReference>
<evidence type="ECO:0000313" key="7">
    <source>
        <dbReference type="Proteomes" id="UP001154265"/>
    </source>
</evidence>
<dbReference type="Pfam" id="PF02570">
    <property type="entry name" value="CbiC"/>
    <property type="match status" value="1"/>
</dbReference>
<keyword evidence="3" id="KW-0169">Cobalamin biosynthesis</keyword>
<evidence type="ECO:0000259" key="5">
    <source>
        <dbReference type="Pfam" id="PF02570"/>
    </source>
</evidence>
<name>A0ABT6F358_9SYNE</name>
<comment type="caution">
    <text evidence="6">The sequence shown here is derived from an EMBL/GenBank/DDBJ whole genome shotgun (WGS) entry which is preliminary data.</text>
</comment>
<feature type="domain" description="Cobalamin biosynthesis precorrin-8X methylmutase CobH/CbiC" evidence="5">
    <location>
        <begin position="8"/>
        <end position="197"/>
    </location>
</feature>
<reference evidence="6" key="2">
    <citation type="submission" date="2022-01" db="EMBL/GenBank/DDBJ databases">
        <authorList>
            <person name="Zivanovic Y."/>
            <person name="Moreira D."/>
            <person name="Lopez-Garcia P."/>
        </authorList>
    </citation>
    <scope>NUCLEOTIDE SEQUENCE</scope>
    <source>
        <strain evidence="6">G9</strain>
    </source>
</reference>
<dbReference type="Proteomes" id="UP001154265">
    <property type="component" value="Unassembled WGS sequence"/>
</dbReference>
<protein>
    <submittedName>
        <fullName evidence="6">Cobalt-precorrin-8X methylmutase</fullName>
    </submittedName>
</protein>
<dbReference type="SUPFAM" id="SSF63965">
    <property type="entry name" value="Precorrin-8X methylmutase CbiC/CobH"/>
    <property type="match status" value="1"/>
</dbReference>